<keyword evidence="2" id="KW-1185">Reference proteome</keyword>
<gene>
    <name evidence="1" type="ORF">EOD39_13158</name>
</gene>
<reference evidence="1 2" key="1">
    <citation type="submission" date="2019-01" db="EMBL/GenBank/DDBJ databases">
        <title>Draft Genome and Complete Hox-Cluster Characterization of the Sterlet Sturgeon (Acipenser ruthenus).</title>
        <authorList>
            <person name="Wei Q."/>
        </authorList>
    </citation>
    <scope>NUCLEOTIDE SEQUENCE [LARGE SCALE GENOMIC DNA]</scope>
    <source>
        <strain evidence="1">WHYD16114868_AA</strain>
        <tissue evidence="1">Blood</tissue>
    </source>
</reference>
<dbReference type="EMBL" id="SCEB01000692">
    <property type="protein sequence ID" value="RXM98416.1"/>
    <property type="molecule type" value="Genomic_DNA"/>
</dbReference>
<sequence>MLCWCCSESCHAPVLVQCCVGVVLNPAMLLSWCNAVLCRCWYSTKFHRNEIAFTLVLLSVVLMKVERQWRWLQ</sequence>
<dbReference type="Proteomes" id="UP000289886">
    <property type="component" value="Unassembled WGS sequence"/>
</dbReference>
<evidence type="ECO:0000313" key="1">
    <source>
        <dbReference type="EMBL" id="RXM98416.1"/>
    </source>
</evidence>
<name>A0A662YQP9_ACIRT</name>
<comment type="caution">
    <text evidence="1">The sequence shown here is derived from an EMBL/GenBank/DDBJ whole genome shotgun (WGS) entry which is preliminary data.</text>
</comment>
<accession>A0A662YQP9</accession>
<evidence type="ECO:0000313" key="2">
    <source>
        <dbReference type="Proteomes" id="UP000289886"/>
    </source>
</evidence>
<organism evidence="1 2">
    <name type="scientific">Acipenser ruthenus</name>
    <name type="common">Sterlet sturgeon</name>
    <dbReference type="NCBI Taxonomy" id="7906"/>
    <lineage>
        <taxon>Eukaryota</taxon>
        <taxon>Metazoa</taxon>
        <taxon>Chordata</taxon>
        <taxon>Craniata</taxon>
        <taxon>Vertebrata</taxon>
        <taxon>Euteleostomi</taxon>
        <taxon>Actinopterygii</taxon>
        <taxon>Chondrostei</taxon>
        <taxon>Acipenseriformes</taxon>
        <taxon>Acipenseridae</taxon>
        <taxon>Acipenser</taxon>
    </lineage>
</organism>
<protein>
    <submittedName>
        <fullName evidence="1">Uncharacterized protein</fullName>
    </submittedName>
</protein>
<dbReference type="AlphaFoldDB" id="A0A662YQP9"/>
<proteinExistence type="predicted"/>